<feature type="repeat" description="WD" evidence="3">
    <location>
        <begin position="1043"/>
        <end position="1084"/>
    </location>
</feature>
<dbReference type="PROSITE" id="PS00678">
    <property type="entry name" value="WD_REPEATS_1"/>
    <property type="match status" value="13"/>
</dbReference>
<evidence type="ECO:0000259" key="4">
    <source>
        <dbReference type="PROSITE" id="PS50837"/>
    </source>
</evidence>
<dbReference type="InterPro" id="IPR056884">
    <property type="entry name" value="NPHP3-like_N"/>
</dbReference>
<dbReference type="PROSITE" id="PS50294">
    <property type="entry name" value="WD_REPEATS_REGION"/>
    <property type="match status" value="13"/>
</dbReference>
<evidence type="ECO:0000313" key="6">
    <source>
        <dbReference type="Proteomes" id="UP001562354"/>
    </source>
</evidence>
<proteinExistence type="predicted"/>
<comment type="caution">
    <text evidence="5">The sequence shown here is derived from an EMBL/GenBank/DDBJ whole genome shotgun (WGS) entry which is preliminary data.</text>
</comment>
<dbReference type="SUPFAM" id="SSF50978">
    <property type="entry name" value="WD40 repeat-like"/>
    <property type="match status" value="1"/>
</dbReference>
<feature type="repeat" description="WD" evidence="3">
    <location>
        <begin position="707"/>
        <end position="748"/>
    </location>
</feature>
<protein>
    <recommendedName>
        <fullName evidence="4">NACHT domain-containing protein</fullName>
    </recommendedName>
</protein>
<evidence type="ECO:0000256" key="2">
    <source>
        <dbReference type="ARBA" id="ARBA00022737"/>
    </source>
</evidence>
<dbReference type="InterPro" id="IPR027417">
    <property type="entry name" value="P-loop_NTPase"/>
</dbReference>
<evidence type="ECO:0000256" key="3">
    <source>
        <dbReference type="PROSITE-ProRule" id="PRU00221"/>
    </source>
</evidence>
<dbReference type="Pfam" id="PF23414">
    <property type="entry name" value="Beta-prop_EML_2"/>
    <property type="match status" value="1"/>
</dbReference>
<dbReference type="InterPro" id="IPR001680">
    <property type="entry name" value="WD40_rpt"/>
</dbReference>
<dbReference type="Pfam" id="PF25173">
    <property type="entry name" value="Beta-prop_WDR3_1st"/>
    <property type="match status" value="1"/>
</dbReference>
<feature type="repeat" description="WD" evidence="3">
    <location>
        <begin position="959"/>
        <end position="1000"/>
    </location>
</feature>
<dbReference type="Pfam" id="PF24883">
    <property type="entry name" value="NPHP3_N"/>
    <property type="match status" value="1"/>
</dbReference>
<feature type="repeat" description="WD" evidence="3">
    <location>
        <begin position="875"/>
        <end position="916"/>
    </location>
</feature>
<dbReference type="InterPro" id="IPR036322">
    <property type="entry name" value="WD40_repeat_dom_sf"/>
</dbReference>
<dbReference type="PROSITE" id="PS50837">
    <property type="entry name" value="NACHT"/>
    <property type="match status" value="1"/>
</dbReference>
<dbReference type="SUPFAM" id="SSF50998">
    <property type="entry name" value="Quinoprotein alcohol dehydrogenase-like"/>
    <property type="match status" value="1"/>
</dbReference>
<evidence type="ECO:0000256" key="1">
    <source>
        <dbReference type="ARBA" id="ARBA00022574"/>
    </source>
</evidence>
<dbReference type="InterPro" id="IPR015943">
    <property type="entry name" value="WD40/YVTN_repeat-like_dom_sf"/>
</dbReference>
<feature type="repeat" description="WD" evidence="3">
    <location>
        <begin position="1127"/>
        <end position="1168"/>
    </location>
</feature>
<dbReference type="SMART" id="SM00564">
    <property type="entry name" value="PQQ"/>
    <property type="match status" value="10"/>
</dbReference>
<keyword evidence="2" id="KW-0677">Repeat</keyword>
<dbReference type="PANTHER" id="PTHR19848">
    <property type="entry name" value="WD40 REPEAT PROTEIN"/>
    <property type="match status" value="1"/>
</dbReference>
<dbReference type="PANTHER" id="PTHR19848:SF8">
    <property type="entry name" value="F-BOX AND WD REPEAT DOMAIN CONTAINING 7"/>
    <property type="match status" value="1"/>
</dbReference>
<feature type="repeat" description="WD" evidence="3">
    <location>
        <begin position="749"/>
        <end position="790"/>
    </location>
</feature>
<dbReference type="GeneID" id="95980833"/>
<feature type="repeat" description="WD" evidence="3">
    <location>
        <begin position="623"/>
        <end position="664"/>
    </location>
</feature>
<dbReference type="InterPro" id="IPR018391">
    <property type="entry name" value="PQQ_b-propeller_rpt"/>
</dbReference>
<organism evidence="5 6">
    <name type="scientific">Neodothiora populina</name>
    <dbReference type="NCBI Taxonomy" id="2781224"/>
    <lineage>
        <taxon>Eukaryota</taxon>
        <taxon>Fungi</taxon>
        <taxon>Dikarya</taxon>
        <taxon>Ascomycota</taxon>
        <taxon>Pezizomycotina</taxon>
        <taxon>Dothideomycetes</taxon>
        <taxon>Dothideomycetidae</taxon>
        <taxon>Dothideales</taxon>
        <taxon>Dothioraceae</taxon>
        <taxon>Neodothiora</taxon>
    </lineage>
</organism>
<evidence type="ECO:0000313" key="5">
    <source>
        <dbReference type="EMBL" id="KAL1305522.1"/>
    </source>
</evidence>
<feature type="repeat" description="WD" evidence="3">
    <location>
        <begin position="1085"/>
        <end position="1126"/>
    </location>
</feature>
<feature type="repeat" description="WD" evidence="3">
    <location>
        <begin position="1001"/>
        <end position="1042"/>
    </location>
</feature>
<dbReference type="InterPro" id="IPR019775">
    <property type="entry name" value="WD40_repeat_CS"/>
</dbReference>
<dbReference type="Gene3D" id="3.40.50.300">
    <property type="entry name" value="P-loop containing nucleotide triphosphate hydrolases"/>
    <property type="match status" value="1"/>
</dbReference>
<keyword evidence="1 3" id="KW-0853">WD repeat</keyword>
<feature type="repeat" description="WD" evidence="3">
    <location>
        <begin position="791"/>
        <end position="832"/>
    </location>
</feature>
<sequence>MSFTGVPRAIQQDIGNVSVGDHSFVHVGITSSDNSRNEKEKNRRCLAALRRTDPREDKSRIEGGKDRLLNGLCDWVFEDPEFRGWWDAVVSRLLWINGDPGKGKTMIAIAAITEVERRLQAGPEAGILAFFFFQKTIPELNSAVSALRGVIYLLLEKRPALIKHLRKRYDHAEDSMFQGHNVMYALWAVLTDIIEDGTDLTTYIVLDALDECIEQQEELLSLIVESEMRIGSRVKWLLTSRNEPSIKERLQCHDNCSNTSLEVNAQRVKKAVDQYIAVKVADLARDKRYQEGLRREVGTYLIDKAEGTFLWVALVCRELRKINGTRHTMRVLRKFPASLEGLYERMMQQIEGNEVKEDVLDCTAILCFVTAALRPVTISEIGYLANVSHGTANAPQSVGELVGLCGSFLFIKDDYIYFIHQSAKDYFTSGSGKRLLTSGLTKEHRRIFQRSHTLMSNILRRDICRLQAPGTLIEEAAKHVDKIPGEILYSCLYWIEHALQVLSVYKDDANIMRNIKSLFESHLLHWLEVVSLMGKMSESVAMAVELSRCLAESDVAILLQETTRFMLQNRYRIEITPLQVYESALVFSPGKSIIRSFCEDEYPKWIKLITGVEENWSSCRQTLEGHSSWVSAVAFSPDGKLVASASNDRTIRLWDAATGAARSTLEGHSNWVNAVAFSPDSKLVASASGDCTVRLWDAATGAARKTLKGHSNIVRAVAFSPDGKLVASASGDRTVRLWDAATGAARSTLEGHSNWVNAVAFSPDSKLVASASNDRTIRLWDAATGVARSTLEGHSNWVNAVAFSPDGKLVASASDDRTIRLWDAATGAARKTLKGHSNIVRAVAFSPDSKLVASASGDCTVRLWDAATGAARKTLKGHSNIVRAVAFSPDGKLVASASGDRTIRLWDAATGAARSTLEGHSNWVNAVAFSPDSKLVASASNDRTIRLWDAATGVARSTLEGHSNWVNAVAFSPDGKLVASASDDRTIRLWDAATGVARSTLEGHSNWVNAVAFSPDGKLVASASDDRTIRLWDAATGAARKTLKGHSNIVRAVAFSPDSKLVASASGDCTVRLWDAATGAARKTLKGHSNIVRAVAFSPDGKLVASASGDRTIRLWDAATGAARSTLEGHSNWVNAVAFSPDGKLVASGSSDCTVRLWDAATGAALTTIKVQGFINELSFVAGGLQSNLGFHPLSLEAATTTFWPSTASTSLLIREEWVYCGEKRLLWLPPDCRPLSSAFYGNTFVMGFVDGRVMLMIIDVQAV</sequence>
<dbReference type="CDD" id="cd00200">
    <property type="entry name" value="WD40"/>
    <property type="match status" value="2"/>
</dbReference>
<feature type="domain" description="NACHT" evidence="4">
    <location>
        <begin position="92"/>
        <end position="250"/>
    </location>
</feature>
<accession>A0ABR3PHA6</accession>
<dbReference type="Pfam" id="PF00400">
    <property type="entry name" value="WD40"/>
    <property type="match status" value="3"/>
</dbReference>
<dbReference type="EMBL" id="JBFMKM010000006">
    <property type="protein sequence ID" value="KAL1305522.1"/>
    <property type="molecule type" value="Genomic_DNA"/>
</dbReference>
<dbReference type="InterPro" id="IPR020472">
    <property type="entry name" value="WD40_PAC1"/>
</dbReference>
<dbReference type="Gene3D" id="2.130.10.10">
    <property type="entry name" value="YVTN repeat-like/Quinoprotein amine dehydrogenase"/>
    <property type="match status" value="7"/>
</dbReference>
<feature type="repeat" description="WD" evidence="3">
    <location>
        <begin position="833"/>
        <end position="874"/>
    </location>
</feature>
<keyword evidence="6" id="KW-1185">Reference proteome</keyword>
<dbReference type="InterPro" id="IPR007111">
    <property type="entry name" value="NACHT_NTPase"/>
</dbReference>
<dbReference type="SMART" id="SM00320">
    <property type="entry name" value="WD40"/>
    <property type="match status" value="13"/>
</dbReference>
<dbReference type="SUPFAM" id="SSF52540">
    <property type="entry name" value="P-loop containing nucleoside triphosphate hydrolases"/>
    <property type="match status" value="1"/>
</dbReference>
<dbReference type="PRINTS" id="PR00320">
    <property type="entry name" value="GPROTEINBRPT"/>
</dbReference>
<feature type="repeat" description="WD" evidence="3">
    <location>
        <begin position="665"/>
        <end position="706"/>
    </location>
</feature>
<dbReference type="PROSITE" id="PS50082">
    <property type="entry name" value="WD_REPEATS_2"/>
    <property type="match status" value="13"/>
</dbReference>
<dbReference type="Proteomes" id="UP001562354">
    <property type="component" value="Unassembled WGS sequence"/>
</dbReference>
<gene>
    <name evidence="5" type="ORF">AAFC00_007134</name>
</gene>
<dbReference type="RefSeq" id="XP_069201795.1">
    <property type="nucleotide sequence ID" value="XM_069348424.1"/>
</dbReference>
<feature type="repeat" description="WD" evidence="3">
    <location>
        <begin position="917"/>
        <end position="958"/>
    </location>
</feature>
<dbReference type="InterPro" id="IPR055442">
    <property type="entry name" value="Beta-prop_EML-like_2nd"/>
</dbReference>
<name>A0ABR3PHA6_9PEZI</name>
<reference evidence="5 6" key="1">
    <citation type="submission" date="2024-07" db="EMBL/GenBank/DDBJ databases">
        <title>Draft sequence of the Neodothiora populina.</title>
        <authorList>
            <person name="Drown D.D."/>
            <person name="Schuette U.S."/>
            <person name="Buechlein A.B."/>
            <person name="Rusch D.R."/>
            <person name="Winton L.W."/>
            <person name="Adams G.A."/>
        </authorList>
    </citation>
    <scope>NUCLEOTIDE SEQUENCE [LARGE SCALE GENOMIC DNA]</scope>
    <source>
        <strain evidence="5 6">CPC 39397</strain>
    </source>
</reference>
<dbReference type="InterPro" id="IPR011047">
    <property type="entry name" value="Quinoprotein_ADH-like_sf"/>
</dbReference>